<keyword evidence="1" id="KW-1133">Transmembrane helix</keyword>
<organism evidence="2">
    <name type="scientific">marine sediment metagenome</name>
    <dbReference type="NCBI Taxonomy" id="412755"/>
    <lineage>
        <taxon>unclassified sequences</taxon>
        <taxon>metagenomes</taxon>
        <taxon>ecological metagenomes</taxon>
    </lineage>
</organism>
<evidence type="ECO:0000256" key="1">
    <source>
        <dbReference type="SAM" id="Phobius"/>
    </source>
</evidence>
<protein>
    <submittedName>
        <fullName evidence="2">Uncharacterized protein</fullName>
    </submittedName>
</protein>
<accession>A0A0F8WLN7</accession>
<name>A0A0F8WLN7_9ZZZZ</name>
<keyword evidence="1" id="KW-0812">Transmembrane</keyword>
<feature type="non-terminal residue" evidence="2">
    <location>
        <position position="1"/>
    </location>
</feature>
<gene>
    <name evidence="2" type="ORF">LCGC14_3050880</name>
</gene>
<evidence type="ECO:0000313" key="2">
    <source>
        <dbReference type="EMBL" id="KKK57797.1"/>
    </source>
</evidence>
<dbReference type="EMBL" id="LAZR01064297">
    <property type="protein sequence ID" value="KKK57797.1"/>
    <property type="molecule type" value="Genomic_DNA"/>
</dbReference>
<proteinExistence type="predicted"/>
<reference evidence="2" key="1">
    <citation type="journal article" date="2015" name="Nature">
        <title>Complex archaea that bridge the gap between prokaryotes and eukaryotes.</title>
        <authorList>
            <person name="Spang A."/>
            <person name="Saw J.H."/>
            <person name="Jorgensen S.L."/>
            <person name="Zaremba-Niedzwiedzka K."/>
            <person name="Martijn J."/>
            <person name="Lind A.E."/>
            <person name="van Eijk R."/>
            <person name="Schleper C."/>
            <person name="Guy L."/>
            <person name="Ettema T.J."/>
        </authorList>
    </citation>
    <scope>NUCLEOTIDE SEQUENCE</scope>
</reference>
<feature type="transmembrane region" description="Helical" evidence="1">
    <location>
        <begin position="12"/>
        <end position="32"/>
    </location>
</feature>
<keyword evidence="1" id="KW-0472">Membrane</keyword>
<comment type="caution">
    <text evidence="2">The sequence shown here is derived from an EMBL/GenBank/DDBJ whole genome shotgun (WGS) entry which is preliminary data.</text>
</comment>
<dbReference type="AlphaFoldDB" id="A0A0F8WLN7"/>
<sequence>TWYYWLFYRWWYFFHSAVLHQALLGNTQWLFVDFYQSEFAGRIATKVMQTSLAVPESVMKLLDVLMTGKTVIAIAHRLSTIA</sequence>